<reference evidence="3" key="1">
    <citation type="submission" date="2023-07" db="EMBL/GenBank/DDBJ databases">
        <title>The genome sequence of Rhodocytophaga aerolata KACC 12507.</title>
        <authorList>
            <person name="Zhang X."/>
        </authorList>
    </citation>
    <scope>NUCLEOTIDE SEQUENCE</scope>
    <source>
        <strain evidence="3">KACC 12507</strain>
    </source>
</reference>
<evidence type="ECO:0000313" key="3">
    <source>
        <dbReference type="EMBL" id="MDO1446577.1"/>
    </source>
</evidence>
<comment type="caution">
    <text evidence="3">The sequence shown here is derived from an EMBL/GenBank/DDBJ whole genome shotgun (WGS) entry which is preliminary data.</text>
</comment>
<feature type="domain" description="3-keto-alpha-glucoside-1,2-lyase/3-keto-2-hydroxy-glucal hydratase" evidence="2">
    <location>
        <begin position="31"/>
        <end position="265"/>
    </location>
</feature>
<evidence type="ECO:0000256" key="1">
    <source>
        <dbReference type="SAM" id="SignalP"/>
    </source>
</evidence>
<gene>
    <name evidence="3" type="ORF">Q0590_09970</name>
</gene>
<feature type="signal peptide" evidence="1">
    <location>
        <begin position="1"/>
        <end position="23"/>
    </location>
</feature>
<sequence>MLKFQLPAFLFFLLILPFAAATAQIKEDKKDWKPLFNGKDLAGWDIKISGHPLNENYKNTFRYENGMVRISYDEYQNFDNKYGHMYYKEPYSHYILRFQYRFTGNQTPGGANWNVRNSGVMYHSQPASSLTMDQEFPVSLEFQTLGGLGKGERHTGNLCTPGTIVHMNGKLNPNHCIDSDSKTYDGDGWVKAEIVVLGDSLLTHLIEGDTVLSYYRPQIGEEYWAQGREDAYTKVWKDKNGMALKEGYIALQAESHPIDFRQVELLNLKGCMNKSCKSYRPYFVVAGECDCTTKPKGKP</sequence>
<dbReference type="EMBL" id="JAUKPO010000004">
    <property type="protein sequence ID" value="MDO1446577.1"/>
    <property type="molecule type" value="Genomic_DNA"/>
</dbReference>
<name>A0ABT8R743_9BACT</name>
<dbReference type="RefSeq" id="WP_302037379.1">
    <property type="nucleotide sequence ID" value="NZ_JAUKPO010000004.1"/>
</dbReference>
<proteinExistence type="predicted"/>
<evidence type="ECO:0000313" key="4">
    <source>
        <dbReference type="Proteomes" id="UP001168528"/>
    </source>
</evidence>
<keyword evidence="1" id="KW-0732">Signal</keyword>
<dbReference type="Pfam" id="PF06439">
    <property type="entry name" value="3keto-disac_hyd"/>
    <property type="match status" value="1"/>
</dbReference>
<evidence type="ECO:0000259" key="2">
    <source>
        <dbReference type="Pfam" id="PF06439"/>
    </source>
</evidence>
<feature type="chain" id="PRO_5047492810" evidence="1">
    <location>
        <begin position="24"/>
        <end position="299"/>
    </location>
</feature>
<accession>A0ABT8R743</accession>
<dbReference type="Gene3D" id="2.60.120.560">
    <property type="entry name" value="Exo-inulinase, domain 1"/>
    <property type="match status" value="1"/>
</dbReference>
<protein>
    <submittedName>
        <fullName evidence="3">DUF1080 domain-containing protein</fullName>
    </submittedName>
</protein>
<dbReference type="Proteomes" id="UP001168528">
    <property type="component" value="Unassembled WGS sequence"/>
</dbReference>
<organism evidence="3 4">
    <name type="scientific">Rhodocytophaga aerolata</name>
    <dbReference type="NCBI Taxonomy" id="455078"/>
    <lineage>
        <taxon>Bacteria</taxon>
        <taxon>Pseudomonadati</taxon>
        <taxon>Bacteroidota</taxon>
        <taxon>Cytophagia</taxon>
        <taxon>Cytophagales</taxon>
        <taxon>Rhodocytophagaceae</taxon>
        <taxon>Rhodocytophaga</taxon>
    </lineage>
</organism>
<keyword evidence="4" id="KW-1185">Reference proteome</keyword>
<dbReference type="InterPro" id="IPR010496">
    <property type="entry name" value="AL/BT2_dom"/>
</dbReference>